<comment type="caution">
    <text evidence="2">The sequence shown here is derived from an EMBL/GenBank/DDBJ whole genome shotgun (WGS) entry which is preliminary data.</text>
</comment>
<accession>A0A9P5P8X8</accession>
<organism evidence="2 3">
    <name type="scientific">Rhodocollybia butyracea</name>
    <dbReference type="NCBI Taxonomy" id="206335"/>
    <lineage>
        <taxon>Eukaryota</taxon>
        <taxon>Fungi</taxon>
        <taxon>Dikarya</taxon>
        <taxon>Basidiomycota</taxon>
        <taxon>Agaricomycotina</taxon>
        <taxon>Agaricomycetes</taxon>
        <taxon>Agaricomycetidae</taxon>
        <taxon>Agaricales</taxon>
        <taxon>Marasmiineae</taxon>
        <taxon>Omphalotaceae</taxon>
        <taxon>Rhodocollybia</taxon>
    </lineage>
</organism>
<dbReference type="OrthoDB" id="76453at2759"/>
<protein>
    <submittedName>
        <fullName evidence="2">Uncharacterized protein</fullName>
    </submittedName>
</protein>
<evidence type="ECO:0000313" key="2">
    <source>
        <dbReference type="EMBL" id="KAF9060471.1"/>
    </source>
</evidence>
<evidence type="ECO:0000313" key="3">
    <source>
        <dbReference type="Proteomes" id="UP000772434"/>
    </source>
</evidence>
<proteinExistence type="predicted"/>
<name>A0A9P5P8X8_9AGAR</name>
<dbReference type="Proteomes" id="UP000772434">
    <property type="component" value="Unassembled WGS sequence"/>
</dbReference>
<dbReference type="AlphaFoldDB" id="A0A9P5P8X8"/>
<feature type="compositionally biased region" description="Basic and acidic residues" evidence="1">
    <location>
        <begin position="186"/>
        <end position="205"/>
    </location>
</feature>
<feature type="compositionally biased region" description="Basic and acidic residues" evidence="1">
    <location>
        <begin position="215"/>
        <end position="227"/>
    </location>
</feature>
<evidence type="ECO:0000256" key="1">
    <source>
        <dbReference type="SAM" id="MobiDB-lite"/>
    </source>
</evidence>
<keyword evidence="3" id="KW-1185">Reference proteome</keyword>
<gene>
    <name evidence="2" type="ORF">BDP27DRAFT_1430039</name>
</gene>
<reference evidence="2" key="1">
    <citation type="submission" date="2020-11" db="EMBL/GenBank/DDBJ databases">
        <authorList>
            <consortium name="DOE Joint Genome Institute"/>
            <person name="Ahrendt S."/>
            <person name="Riley R."/>
            <person name="Andreopoulos W."/>
            <person name="Labutti K."/>
            <person name="Pangilinan J."/>
            <person name="Ruiz-Duenas F.J."/>
            <person name="Barrasa J.M."/>
            <person name="Sanchez-Garcia M."/>
            <person name="Camarero S."/>
            <person name="Miyauchi S."/>
            <person name="Serrano A."/>
            <person name="Linde D."/>
            <person name="Babiker R."/>
            <person name="Drula E."/>
            <person name="Ayuso-Fernandez I."/>
            <person name="Pacheco R."/>
            <person name="Padilla G."/>
            <person name="Ferreira P."/>
            <person name="Barriuso J."/>
            <person name="Kellner H."/>
            <person name="Castanera R."/>
            <person name="Alfaro M."/>
            <person name="Ramirez L."/>
            <person name="Pisabarro A.G."/>
            <person name="Kuo A."/>
            <person name="Tritt A."/>
            <person name="Lipzen A."/>
            <person name="He G."/>
            <person name="Yan M."/>
            <person name="Ng V."/>
            <person name="Cullen D."/>
            <person name="Martin F."/>
            <person name="Rosso M.-N."/>
            <person name="Henrissat B."/>
            <person name="Hibbett D."/>
            <person name="Martinez A.T."/>
            <person name="Grigoriev I.V."/>
        </authorList>
    </citation>
    <scope>NUCLEOTIDE SEQUENCE</scope>
    <source>
        <strain evidence="2">AH 40177</strain>
    </source>
</reference>
<feature type="region of interest" description="Disordered" evidence="1">
    <location>
        <begin position="169"/>
        <end position="242"/>
    </location>
</feature>
<sequence>MDSTPELDWILESGPTRNFVQKLPILLGGFHFLQKDLGIFVTPSPLVCEASFDTTSKASQPQVRLHLPTPTSSKFTHNARGLAREIETANHDANNAEFSSIVNDFPVPPNPTRRTQPQIRLLRKYSTHPVHKIFLMFNYPTNEPRDIEVHLLTTMNMIQDKLSHLGRKWHLSSSRENKGSSGSSEGGRDEQWLMREGVERTRTRDTSMSMQEADTSVRDEAAVEQKKGMSTRQEWDSIFLKN</sequence>
<dbReference type="EMBL" id="JADNRY010000242">
    <property type="protein sequence ID" value="KAF9060471.1"/>
    <property type="molecule type" value="Genomic_DNA"/>
</dbReference>